<name>A0A6A6WKE4_9PEZI</name>
<dbReference type="PANTHER" id="PTHR34846:SF11">
    <property type="entry name" value="4-CARBOXYMUCONOLACTONE DECARBOXYLASE FAMILY PROTEIN (AFU_ORTHOLOGUE AFUA_6G11590)"/>
    <property type="match status" value="1"/>
</dbReference>
<dbReference type="AlphaFoldDB" id="A0A6A6WKE4"/>
<proteinExistence type="predicted"/>
<dbReference type="InterPro" id="IPR029032">
    <property type="entry name" value="AhpD-like"/>
</dbReference>
<evidence type="ECO:0000313" key="1">
    <source>
        <dbReference type="EMBL" id="KAF2762655.1"/>
    </source>
</evidence>
<dbReference type="GeneID" id="54484058"/>
<dbReference type="OrthoDB" id="2135488at2759"/>
<dbReference type="PANTHER" id="PTHR34846">
    <property type="entry name" value="4-CARBOXYMUCONOLACTONE DECARBOXYLASE FAMILY PROTEIN (AFU_ORTHOLOGUE AFUA_6G11590)"/>
    <property type="match status" value="1"/>
</dbReference>
<sequence>MRLPYVSNPPTFTSDSDNAIVQRVQARRGSRGLIPLDLALLHSPPVADGWNSFLGAIRTGTTLPASVLELAICRVAALNNAWYEWDAHAPLLQRADPALYTDAVMQYVLTSPAYAGHRQTDDGYGAADGRSGLGERELAVLAYTDAMTRSVEVPEAVWARMRAVFGEREMVEVTGVVAAYNCVSRFLVALDVGEKNGSR</sequence>
<organism evidence="1 2">
    <name type="scientific">Pseudovirgaria hyperparasitica</name>
    <dbReference type="NCBI Taxonomy" id="470096"/>
    <lineage>
        <taxon>Eukaryota</taxon>
        <taxon>Fungi</taxon>
        <taxon>Dikarya</taxon>
        <taxon>Ascomycota</taxon>
        <taxon>Pezizomycotina</taxon>
        <taxon>Dothideomycetes</taxon>
        <taxon>Dothideomycetes incertae sedis</taxon>
        <taxon>Acrospermales</taxon>
        <taxon>Acrospermaceae</taxon>
        <taxon>Pseudovirgaria</taxon>
    </lineage>
</organism>
<protein>
    <submittedName>
        <fullName evidence="1">4-carboxymuconolactone decarboxylase</fullName>
    </submittedName>
</protein>
<evidence type="ECO:0000313" key="2">
    <source>
        <dbReference type="Proteomes" id="UP000799437"/>
    </source>
</evidence>
<reference evidence="1" key="1">
    <citation type="journal article" date="2020" name="Stud. Mycol.">
        <title>101 Dothideomycetes genomes: a test case for predicting lifestyles and emergence of pathogens.</title>
        <authorList>
            <person name="Haridas S."/>
            <person name="Albert R."/>
            <person name="Binder M."/>
            <person name="Bloem J."/>
            <person name="Labutti K."/>
            <person name="Salamov A."/>
            <person name="Andreopoulos B."/>
            <person name="Baker S."/>
            <person name="Barry K."/>
            <person name="Bills G."/>
            <person name="Bluhm B."/>
            <person name="Cannon C."/>
            <person name="Castanera R."/>
            <person name="Culley D."/>
            <person name="Daum C."/>
            <person name="Ezra D."/>
            <person name="Gonzalez J."/>
            <person name="Henrissat B."/>
            <person name="Kuo A."/>
            <person name="Liang C."/>
            <person name="Lipzen A."/>
            <person name="Lutzoni F."/>
            <person name="Magnuson J."/>
            <person name="Mondo S."/>
            <person name="Nolan M."/>
            <person name="Ohm R."/>
            <person name="Pangilinan J."/>
            <person name="Park H.-J."/>
            <person name="Ramirez L."/>
            <person name="Alfaro M."/>
            <person name="Sun H."/>
            <person name="Tritt A."/>
            <person name="Yoshinaga Y."/>
            <person name="Zwiers L.-H."/>
            <person name="Turgeon B."/>
            <person name="Goodwin S."/>
            <person name="Spatafora J."/>
            <person name="Crous P."/>
            <person name="Grigoriev I."/>
        </authorList>
    </citation>
    <scope>NUCLEOTIDE SEQUENCE</scope>
    <source>
        <strain evidence="1">CBS 121739</strain>
    </source>
</reference>
<gene>
    <name evidence="1" type="ORF">EJ05DRAFT_471626</name>
</gene>
<dbReference type="Gene3D" id="1.20.1290.10">
    <property type="entry name" value="AhpD-like"/>
    <property type="match status" value="1"/>
</dbReference>
<dbReference type="SUPFAM" id="SSF69118">
    <property type="entry name" value="AhpD-like"/>
    <property type="match status" value="1"/>
</dbReference>
<dbReference type="RefSeq" id="XP_033605106.1">
    <property type="nucleotide sequence ID" value="XM_033743004.1"/>
</dbReference>
<dbReference type="EMBL" id="ML996565">
    <property type="protein sequence ID" value="KAF2762655.1"/>
    <property type="molecule type" value="Genomic_DNA"/>
</dbReference>
<accession>A0A6A6WKE4</accession>
<keyword evidence="2" id="KW-1185">Reference proteome</keyword>
<dbReference type="Proteomes" id="UP000799437">
    <property type="component" value="Unassembled WGS sequence"/>
</dbReference>